<protein>
    <submittedName>
        <fullName evidence="1">Uncharacterized protein</fullName>
    </submittedName>
</protein>
<proteinExistence type="predicted"/>
<evidence type="ECO:0000313" key="2">
    <source>
        <dbReference type="Proteomes" id="UP001163321"/>
    </source>
</evidence>
<dbReference type="EMBL" id="CM047584">
    <property type="protein sequence ID" value="KAI9912176.1"/>
    <property type="molecule type" value="Genomic_DNA"/>
</dbReference>
<gene>
    <name evidence="1" type="ORF">PsorP6_009273</name>
</gene>
<sequence>MFETLVAGLLTSALGSFIEPKCFSSDKIHVSVWSGYVVLKELAVKPEVLAELPAVTLLRGLVGSLELKIPWNRLQSDSVVATVDDVYLLLRMEEDVDAVVQQMDEFTLKKKLLEELYAQAKTQGEDKMESDQDGFAARLFNKIIDNLELHIRRIHVRIEDHNTGDHPFALGLTIESVHIQSTNSSWQPSFVDTFKSIEPRIFKIIELNHLSVYCNPDCELQRDDVIDFKTCSAEEFSTAFSRAIPKRFDDKHYHHMHMYPTTQQHHFLLKPVDASGKLIVNRDLSDANVPKFEVDVNMLEVAFRLEESQYCDLLYLASAIQSSDHYVKYRRYRKIRPHIAVTDDPAEWWKYAIRSVIQDVKTKRLQNSWNHMKERRDDRKCYVSLWQQRSSHLLELVSVDYEYSDSEDNNDIVECEETTADDNQRKNSAFLHDNVNTPRLSSSEIDIKLEEIERRRSVEDVLFFRYLADNEVQKCQVSRNSHVRRRLPTPPIHTSQNLSDGESVDTELTELSVPAEVRYRSWGAWIFGWTSKLATLSSDGKSGRASHKIPEVELRELFNILEEPCRRSKKRMHKHRDFGEQDPNDDSQLDFGELFRVAVTLQRGSLTLASDPETGKTLSPNDLSYGRKYNPTDFLLMTFSQLQVAAVARDDTVVVDMSLQSVEAFDESAESSAFSRLLCRKQTFCPTCDGDDVDVSKLSGVVFLMSCELNPANSSADASLFVHLDPLQIVLSPTAQCWGRLAQFMETPASLGLWRELEVASLNDIVNFKARTEAKLDYVMKNRIALAVDLRIQTPVIIVPESDSDYNCARLVVDLGRISFRTARLSQIDSERHGGNSRSRPPSSSSIGSFVHRQDMNSTTSFVQQLCDEAEIGEDALRWKEEFYDKFNLSVTNIHVLLIPYGKTSRAQDVHRENSEMSFPSVSLPQYLMDNYDDMQEYELVERFNINVIVRMSILPLDATLTRLYIHADLPALTFNLSLDKYYQLLALGNCFSLTPRKDSYWRDGLFSTDDTVIGTIVDMNYSRDLYNAMRSDNILSSLSLDESKPESEGALLSNTDVLPDIDGSDGNSSVESDDTWFSIANSNLDMSSFVEDGDLDDRERSHSISGYSDSVIDDGNKILTNFSRLKRRALKKPRPYETTKLLDRKLVVCSFTVPLISMQLKKPRSSYTAYRYDMSEFDDDPANNGTILVKLQGFRVRVGQKTLSTLVNVSLRSLEVEDISGANNRSAQYLVFSSPAIAAPFMLKAPLRRSDRFAGYSVQHRRPSKQRDEVITFSAVGTEKNGPRSNVLRAPDMFVELGFSSFYDQHSGKEVLRDIDLQLGSVHFNFDQRYVCSLLELFEEPATQLATAPASSEAGVSDIDDYLPSPFELTPSIIQEYSIAVNLTESVRADLERARKSLFEQAPHAGKTATRDRKNDLVPIALKLDVRIHSVSVCFTDRGESMASVAILDSALRIGKENADCLNVSGLIGDVKVFDLSSKMSPTEKTGDVTSRGSECSALEYCEILGSDTSSTYSSDKIKHLLSVSTTLKLDSKGAAKDEEQAQGQQHTKSSVRVLIQPIRLLVVPEFVENLTNYVVGRTLHTHFQSKGTTLIDESERAHNRTDSVGSEFQLPLKSSPVSECPPGSLTPFFDAVEASNKDSRQLKPPTSNIRTISHDDKADNMLKQQSNHTEKGDHMTMVLAYILDNFDVDFTLCHPCVVLTATPLNDIRLMQPSRGIVFDFGLISFALQRKVSESLPNESTRASYQTKVTVEGFQITSLADQSALLNPLGFEVQGTNLTQSASTIVVEEVERNVADVHIFPVCVNVSETNVCLALEIFYEAIVPIVDTFVAVIHQSANHNGVLVVDSADLLDSEKRKGKNSDDTAPMSNINRAIPGPFTAHFLLEEVKIAFFSYSGATTQLDMWMKSAIRIPDDVSSQENSGAASLAAQGRSYSQISMERTESFSSDIPCVIGEIALSVFKASLSLDVTDTQTRGSELQCNFSLQKAVIRDDIVDSAEYRTQLLGPIPELLEERTKSCALTASESVLSPLLRHSTPQSQLSGRFASNEDIADESVVTINSLDLSLSSARLIVLPRSLLRLEHFVLDMVLAVGKKWSELVLQRDEAMTKNCPDAEGSTYVDREYDPENSREKRQEIRFRVPHFRSRSDSVTESLKDDLNSVRSALTFPLQHMLRSTSAKDGRGIVNFTPHAIAEGSGSKNSIVSEPDDPVNAIEAGMERQRLQIPQWKVSLSFSNMQLWLVSTDRVSDVAGCVLSCHLVAKVDSTHNQHAGSLLSDSSNFFEFLTASARLNDVKIAVDTLRVNDTEQQKQLHQSGTLVEDFEVDIQVALRQCFRPALEEISSPETMDGKTDEKVDSKRASGDKDQGLGDSDDRGRQGSWIHTSAMSNAVAQKIFLRDTPSEWQEWVSCETSVLIDPIVSHVAYQDLPLLLKISSVLISILDAENSIRGAFTARFRAAEEELDWAELPDTSEYAHYFGVDDVNGHQAADNTALLSPPLNVLTCASVEAKGVQLQMMNIIADQASPVLEFDLKTIDVLLRSELNSRLEIMASCRAEAMYQNLRLVTTEPLIEPWGVQVKLRQKYPQPRWLDDGEQIQLSPRKLEISSDAFLQVNLTDALIANLVAADRAWRWVLNANGDSREMTDYSTYWIRNNSGMVLRYWGSSCDEHVLAPGDEEALRFTQKQSSGDSSVKFCQEYRDNAYVRDRHLFIAVEEKYKSDRRSMMMRQWQSEAPIAVDQVDSRMYALVDHEADVSATWIRKCECVIDVFVERGCKYFVVRSTLNLENRTASDLEVEFVLSQRPSMSRSTRAGHASLGHIIPTWKKLVKASSIVPVPLHIVSSGDGYVMVRPPEISGVDTSVPKAYAKERVQLPVFDRGSSPHIETDESLSTIKFRRLYSDRPVRPFMMNVFLSNSSAALYHRTLSFHPPLIIHNLTAEPLDFCLATPNHWSPAVETGSHAATTGVNAGWETQQQRLRERGTINVADSLLWHVSSEETPLELSVRMKGFEWSERLDIDDDLEDLVRMKMKDLLSDAYIYLSAEVRISKGHCRELFLYVPYWIVNVTGLQLEFEYEKERMGPEHKTAYVSLCYERKCVAIIHSHFPFLVSHLVRFLAGQNRLDREELLLREGQRNKTVRRSRNPHLLYPAVIEDQTLAEDVQSVGRGAPSNLRESERKRRHSRLLPSVPPIKGLLDLLPKAIEADLPNPGQVEVLQACHSDFRMDRGCVRLRVKSQREMAAMDARKGHGQPKWSNPFALDLVGTSGEIEAENDVVDRKFSIGYSINPAKGQYSRTKVIMLTPRFVLINTMENAIEVCHSSSKMMTPSMFDTANGSGPMSNSRVISSINPVVELDAEAYADFHWTLRFAKTRTIRCRFAETGWLWSGAVPLVESGEYAVRMCHESTRESKLVRVTLKLEASCVCAYFREEPTTTPPYRVENYSLETLRTHQYRVRRSEILLPHHSLDYAWDEPTEPHFLVVDMLPSAAGDNSRPLRIGSFDLDRIQRYPDALGGTLGIEISTDGPTRVLRFTDTRLREKRGVSSSSQAANATDADEKNTSHLLQTFVTAPTLHTALRLQGVGISVVDNAPKELIYISIADIAVELLVSENDRKQIGTSATSLSRLERETRPRILACCVEISDVQIDNQLQGTPYPVLLRFSTPNGRIPNGQMMSHPVLQGILVKHDEYAGIDFIRHFSVSSLPVHIRVDGALLYQILPLLAHVKVYNNEKLMIKKRGSVVSKDGRSSNKGVRAAHNQLVLEDFVSSLEVQVKVLAAARKEEATSAKPSSCSATSLTTILPRRNSSQTHHKQLAALAADKHFYTALKNAKFSAIAAKVEQKKLYFEEFHVKPICATVSFSFGNSADAIMDRHVSSLSHAAAFANPSLSRGPSAITVGPLRLILNAIGTSLTKIANAPFHLKALHIHHSFVQPDALATRLASHYQSEALRQAYVILGSVDVLGNPMIAWKNLSSGFQDFISEPAHGLSQKSPQAFALGVGRGSLSLLRASVYTFLDFYTRILTAFSLGLSEACLKLDDYTGYPATPHIFQGLVQGLSGVVVAPIHSFEVNGIRGVFPGLMAGAFGLVLKPLLGFALATAKTTAMLRDAVDPNTKALLVRLRPPRHINLRTKRLKVYSYVESFGEEIVGKIRGGLYRADGYLGHVDLKATHQCFLVTRKRILCLNVKGTAQTAKYEVQWELLAEEVVMVDCCVKSKEQIMIIYYIGDEFRFGAEYITGSAHRSNALTTIRRWTPGLPRGMFLQKHEVVLPDTKVLFVRAMLQQQERSLLTKMNSYTQDVSPTSVPLLTRTKELKQSAAWQPQQLYIPLEYPIFRVPQTLQRTRSFANLAQASHSQSNINNQQLSQTENTK</sequence>
<organism evidence="1 2">
    <name type="scientific">Peronosclerospora sorghi</name>
    <dbReference type="NCBI Taxonomy" id="230839"/>
    <lineage>
        <taxon>Eukaryota</taxon>
        <taxon>Sar</taxon>
        <taxon>Stramenopiles</taxon>
        <taxon>Oomycota</taxon>
        <taxon>Peronosporomycetes</taxon>
        <taxon>Peronosporales</taxon>
        <taxon>Peronosporaceae</taxon>
        <taxon>Peronosclerospora</taxon>
    </lineage>
</organism>
<keyword evidence="2" id="KW-1185">Reference proteome</keyword>
<reference evidence="1 2" key="1">
    <citation type="journal article" date="2022" name="bioRxiv">
        <title>The genome of the oomycete Peronosclerospora sorghi, a cosmopolitan pathogen of maize and sorghum, is inflated with dispersed pseudogenes.</title>
        <authorList>
            <person name="Fletcher K."/>
            <person name="Martin F."/>
            <person name="Isakeit T."/>
            <person name="Cavanaugh K."/>
            <person name="Magill C."/>
            <person name="Michelmore R."/>
        </authorList>
    </citation>
    <scope>NUCLEOTIDE SEQUENCE [LARGE SCALE GENOMIC DNA]</scope>
    <source>
        <strain evidence="1">P6</strain>
    </source>
</reference>
<comment type="caution">
    <text evidence="1">The sequence shown here is derived from an EMBL/GenBank/DDBJ whole genome shotgun (WGS) entry which is preliminary data.</text>
</comment>
<accession>A0ACC0W1F9</accession>
<dbReference type="Proteomes" id="UP001163321">
    <property type="component" value="Chromosome 5"/>
</dbReference>
<name>A0ACC0W1F9_9STRA</name>
<evidence type="ECO:0000313" key="1">
    <source>
        <dbReference type="EMBL" id="KAI9912176.1"/>
    </source>
</evidence>